<comment type="caution">
    <text evidence="2">The sequence shown here is derived from an EMBL/GenBank/DDBJ whole genome shotgun (WGS) entry which is preliminary data.</text>
</comment>
<dbReference type="InterPro" id="IPR056174">
    <property type="entry name" value="SpoVR_N"/>
</dbReference>
<feature type="domain" description="SpoVR protein-like N-terminal" evidence="1">
    <location>
        <begin position="10"/>
        <end position="279"/>
    </location>
</feature>
<dbReference type="AlphaFoldDB" id="A0A6I0EPJ5"/>
<dbReference type="PANTHER" id="PTHR30029:SF2">
    <property type="entry name" value="STAGE V SPORULATION PROTEIN R"/>
    <property type="match status" value="1"/>
</dbReference>
<evidence type="ECO:0000259" key="1">
    <source>
        <dbReference type="Pfam" id="PF04293"/>
    </source>
</evidence>
<organism evidence="2 3">
    <name type="scientific">Heliorestis acidaminivorans</name>
    <dbReference type="NCBI Taxonomy" id="553427"/>
    <lineage>
        <taxon>Bacteria</taxon>
        <taxon>Bacillati</taxon>
        <taxon>Bacillota</taxon>
        <taxon>Clostridia</taxon>
        <taxon>Eubacteriales</taxon>
        <taxon>Heliobacteriaceae</taxon>
        <taxon>Heliorestis</taxon>
    </lineage>
</organism>
<gene>
    <name evidence="2" type="ORF">F9B85_13240</name>
</gene>
<dbReference type="Proteomes" id="UP000468766">
    <property type="component" value="Unassembled WGS sequence"/>
</dbReference>
<dbReference type="Pfam" id="PF04293">
    <property type="entry name" value="SpoVR"/>
    <property type="match status" value="1"/>
</dbReference>
<dbReference type="InterPro" id="IPR007390">
    <property type="entry name" value="Spore_V_R"/>
</dbReference>
<reference evidence="2 3" key="1">
    <citation type="submission" date="2019-10" db="EMBL/GenBank/DDBJ databases">
        <title>Whole-genome sequence of the extremophile Heliorestis acidaminivorans DSM 24790.</title>
        <authorList>
            <person name="Kyndt J.A."/>
            <person name="Meyer T.E."/>
        </authorList>
    </citation>
    <scope>NUCLEOTIDE SEQUENCE [LARGE SCALE GENOMIC DNA]</scope>
    <source>
        <strain evidence="2 3">DSM 24790</strain>
    </source>
</reference>
<evidence type="ECO:0000313" key="2">
    <source>
        <dbReference type="EMBL" id="KAB2951165.1"/>
    </source>
</evidence>
<evidence type="ECO:0000313" key="3">
    <source>
        <dbReference type="Proteomes" id="UP000468766"/>
    </source>
</evidence>
<accession>A0A6I0EPJ5</accession>
<dbReference type="PANTHER" id="PTHR30029">
    <property type="entry name" value="STAGE V SPORULATION PROTEIN R"/>
    <property type="match status" value="1"/>
</dbReference>
<dbReference type="OrthoDB" id="9784270at2"/>
<name>A0A6I0EPJ5_9FIRM</name>
<sequence>MNSHKSPIDRDIDRLTQSIPKIMKIAGDFDLDFYEMRFEIVPADVLYTFGAYGMPTRFAHWSFGKTFQKMKMSYDYNLSRIYELVINSDPCYAFLLEGNQPIQNEMVSAHVLAHCDFFKNNAAFAGTSRFMVESMASSAERIRRYEIEQGREKVEKYLDSALALQEHIDPFYRTIQEKKDKKDYHKSEGIYDDLFQLDKLLAQDKENHALVADKESEKEELTNDSDKNLVKAKKDLLLFLMVKSPFLDDWQRDILSIVRDEMFYFWPQIRTKIMNEGWGYVSEGA</sequence>
<dbReference type="RefSeq" id="WP_151621703.1">
    <property type="nucleotide sequence ID" value="NZ_WBXO01000014.1"/>
</dbReference>
<keyword evidence="3" id="KW-1185">Reference proteome</keyword>
<proteinExistence type="predicted"/>
<dbReference type="EMBL" id="WBXO01000014">
    <property type="protein sequence ID" value="KAB2951165.1"/>
    <property type="molecule type" value="Genomic_DNA"/>
</dbReference>
<protein>
    <submittedName>
        <fullName evidence="2">SpoVR family protein</fullName>
    </submittedName>
</protein>